<accession>G4N0L5</accession>
<evidence type="ECO:0000256" key="1">
    <source>
        <dbReference type="ARBA" id="ARBA00001971"/>
    </source>
</evidence>
<dbReference type="OMA" id="QCMGRYV"/>
<evidence type="ECO:0000313" key="9">
    <source>
        <dbReference type="Proteomes" id="UP000009058"/>
    </source>
</evidence>
<dbReference type="PANTHER" id="PTHR24303:SF31">
    <property type="entry name" value="CYTOCHROME P450 307A1-RELATED"/>
    <property type="match status" value="1"/>
</dbReference>
<dbReference type="CDD" id="cd20615">
    <property type="entry name" value="CYP_GliC-like"/>
    <property type="match status" value="1"/>
</dbReference>
<evidence type="ECO:0000256" key="6">
    <source>
        <dbReference type="PIRSR" id="PIRSR602401-1"/>
    </source>
</evidence>
<dbReference type="SMR" id="G4N0L5"/>
<dbReference type="Gene3D" id="1.10.630.10">
    <property type="entry name" value="Cytochrome P450"/>
    <property type="match status" value="1"/>
</dbReference>
<gene>
    <name evidence="8" type="ORF">MGG_16917</name>
</gene>
<dbReference type="InterPro" id="IPR002401">
    <property type="entry name" value="Cyt_P450_E_grp-I"/>
</dbReference>
<organism evidence="8 9">
    <name type="scientific">Pyricularia oryzae (strain 70-15 / ATCC MYA-4617 / FGSC 8958)</name>
    <name type="common">Rice blast fungus</name>
    <name type="synonym">Magnaporthe oryzae</name>
    <dbReference type="NCBI Taxonomy" id="242507"/>
    <lineage>
        <taxon>Eukaryota</taxon>
        <taxon>Fungi</taxon>
        <taxon>Dikarya</taxon>
        <taxon>Ascomycota</taxon>
        <taxon>Pezizomycotina</taxon>
        <taxon>Sordariomycetes</taxon>
        <taxon>Sordariomycetidae</taxon>
        <taxon>Magnaporthales</taxon>
        <taxon>Pyriculariaceae</taxon>
        <taxon>Pyricularia</taxon>
    </lineage>
</organism>
<dbReference type="GO" id="GO:0020037">
    <property type="term" value="F:heme binding"/>
    <property type="evidence" value="ECO:0000317"/>
    <property type="project" value="PAMGO_MGG"/>
</dbReference>
<proteinExistence type="inferred from homology"/>
<evidence type="ECO:0000256" key="2">
    <source>
        <dbReference type="ARBA" id="ARBA00022723"/>
    </source>
</evidence>
<keyword evidence="4 6" id="KW-0408">Iron</keyword>
<protein>
    <recommendedName>
        <fullName evidence="10">Cytochrome P450 monooxygenase</fullName>
    </recommendedName>
</protein>
<reference key="2">
    <citation type="submission" date="2011-05" db="EMBL/GenBank/DDBJ databases">
        <title>The Genome Sequence of Magnaporthe oryzae 70-15.</title>
        <authorList>
            <consortium name="The Broad Institute Genome Sequencing Platform"/>
            <person name="Ma L.-J."/>
            <person name="Dead R."/>
            <person name="Young S.K."/>
            <person name="Zeng Q."/>
            <person name="Gargeya S."/>
            <person name="Fitzgerald M."/>
            <person name="Haas B."/>
            <person name="Abouelleil A."/>
            <person name="Alvarado L."/>
            <person name="Arachchi H.M."/>
            <person name="Berlin A."/>
            <person name="Brown A."/>
            <person name="Chapman S.B."/>
            <person name="Chen Z."/>
            <person name="Dunbar C."/>
            <person name="Freedman E."/>
            <person name="Gearin G."/>
            <person name="Gellesch M."/>
            <person name="Goldberg J."/>
            <person name="Griggs A."/>
            <person name="Gujja S."/>
            <person name="Heiman D."/>
            <person name="Howarth C."/>
            <person name="Larson L."/>
            <person name="Lui A."/>
            <person name="MacDonald P.J.P."/>
            <person name="Mehta T."/>
            <person name="Montmayeur A."/>
            <person name="Murphy C."/>
            <person name="Neiman D."/>
            <person name="Pearson M."/>
            <person name="Priest M."/>
            <person name="Roberts A."/>
            <person name="Saif S."/>
            <person name="Shea T."/>
            <person name="Shenoy N."/>
            <person name="Sisk P."/>
            <person name="Stolte C."/>
            <person name="Sykes S."/>
            <person name="Yandava C."/>
            <person name="Wortman J."/>
            <person name="Nusbaum C."/>
            <person name="Birren B."/>
        </authorList>
    </citation>
    <scope>NUCLEOTIDE SEQUENCE</scope>
    <source>
        <strain>70-15</strain>
    </source>
</reference>
<evidence type="ECO:0000256" key="7">
    <source>
        <dbReference type="RuleBase" id="RU000461"/>
    </source>
</evidence>
<feature type="binding site" description="axial binding residue" evidence="6">
    <location>
        <position position="478"/>
    </location>
    <ligand>
        <name>heme</name>
        <dbReference type="ChEBI" id="CHEBI:30413"/>
    </ligand>
    <ligandPart>
        <name>Fe</name>
        <dbReference type="ChEBI" id="CHEBI:18248"/>
    </ligandPart>
</feature>
<dbReference type="GeneID" id="12985874"/>
<dbReference type="GO" id="GO:0005506">
    <property type="term" value="F:iron ion binding"/>
    <property type="evidence" value="ECO:0000317"/>
    <property type="project" value="PAMGO_MGG"/>
</dbReference>
<dbReference type="SUPFAM" id="SSF48264">
    <property type="entry name" value="Cytochrome P450"/>
    <property type="match status" value="1"/>
</dbReference>
<dbReference type="AlphaFoldDB" id="G4N0L5"/>
<dbReference type="RefSeq" id="XP_003712953.1">
    <property type="nucleotide sequence ID" value="XM_003712905.1"/>
</dbReference>
<comment type="cofactor">
    <cofactor evidence="1 6">
        <name>heme</name>
        <dbReference type="ChEBI" id="CHEBI:30413"/>
    </cofactor>
</comment>
<dbReference type="GO" id="GO:0046872">
    <property type="term" value="F:metal ion binding"/>
    <property type="evidence" value="ECO:0000317"/>
    <property type="project" value="PAMGO_MGG"/>
</dbReference>
<keyword evidence="6 7" id="KW-0349">Heme</keyword>
<evidence type="ECO:0000256" key="3">
    <source>
        <dbReference type="ARBA" id="ARBA00023002"/>
    </source>
</evidence>
<dbReference type="Pfam" id="PF00067">
    <property type="entry name" value="p450"/>
    <property type="match status" value="1"/>
</dbReference>
<name>G4N0L5_PYRO7</name>
<dbReference type="GO" id="GO:0016491">
    <property type="term" value="F:oxidoreductase activity"/>
    <property type="evidence" value="ECO:0000317"/>
    <property type="project" value="PAMGO_MGG"/>
</dbReference>
<evidence type="ECO:0008006" key="10">
    <source>
        <dbReference type="Google" id="ProtNLM"/>
    </source>
</evidence>
<reference evidence="8 9" key="1">
    <citation type="journal article" date="2005" name="Nature">
        <title>The genome sequence of the rice blast fungus Magnaporthe grisea.</title>
        <authorList>
            <person name="Dean R.A."/>
            <person name="Talbot N.J."/>
            <person name="Ebbole D.J."/>
            <person name="Farman M.L."/>
            <person name="Mitchell T.K."/>
            <person name="Orbach M.J."/>
            <person name="Thon M."/>
            <person name="Kulkarni R."/>
            <person name="Xu J.R."/>
            <person name="Pan H."/>
            <person name="Read N.D."/>
            <person name="Lee Y.H."/>
            <person name="Carbone I."/>
            <person name="Brown D."/>
            <person name="Oh Y.Y."/>
            <person name="Donofrio N."/>
            <person name="Jeong J.S."/>
            <person name="Soanes D.M."/>
            <person name="Djonovic S."/>
            <person name="Kolomiets E."/>
            <person name="Rehmeyer C."/>
            <person name="Li W."/>
            <person name="Harding M."/>
            <person name="Kim S."/>
            <person name="Lebrun M.H."/>
            <person name="Bohnert H."/>
            <person name="Coughlan S."/>
            <person name="Butler J."/>
            <person name="Calvo S."/>
            <person name="Ma L.J."/>
            <person name="Nicol R."/>
            <person name="Purcell S."/>
            <person name="Nusbaum C."/>
            <person name="Galagan J.E."/>
            <person name="Birren B.W."/>
        </authorList>
    </citation>
    <scope>NUCLEOTIDE SEQUENCE [LARGE SCALE GENOMIC DNA]</scope>
    <source>
        <strain evidence="9">70-15 / ATCC MYA-4617 / FGSC 8958</strain>
    </source>
</reference>
<dbReference type="EMBL" id="CM001233">
    <property type="protein sequence ID" value="EHA53146.1"/>
    <property type="molecule type" value="Genomic_DNA"/>
</dbReference>
<evidence type="ECO:0000256" key="5">
    <source>
        <dbReference type="ARBA" id="ARBA00023033"/>
    </source>
</evidence>
<dbReference type="KEGG" id="mgr:MGG_16917"/>
<keyword evidence="9" id="KW-1185">Reference proteome</keyword>
<dbReference type="HOGENOM" id="CLU_042557_2_0_1"/>
<keyword evidence="3 7" id="KW-0560">Oxidoreductase</keyword>
<keyword evidence="5 7" id="KW-0503">Monooxygenase</keyword>
<comment type="similarity">
    <text evidence="7">Belongs to the cytochrome P450 family.</text>
</comment>
<keyword evidence="2 6" id="KW-0479">Metal-binding</keyword>
<dbReference type="InterPro" id="IPR036396">
    <property type="entry name" value="Cyt_P450_sf"/>
</dbReference>
<dbReference type="PRINTS" id="PR00463">
    <property type="entry name" value="EP450I"/>
</dbReference>
<dbReference type="PANTHER" id="PTHR24303">
    <property type="entry name" value="HEME-BINDING MONOOXYGENASE FAMILY"/>
    <property type="match status" value="1"/>
</dbReference>
<dbReference type="Proteomes" id="UP000009058">
    <property type="component" value="Chromosome 3"/>
</dbReference>
<dbReference type="VEuPathDB" id="FungiDB:MGG_16917"/>
<dbReference type="PROSITE" id="PS00086">
    <property type="entry name" value="CYTOCHROME_P450"/>
    <property type="match status" value="1"/>
</dbReference>
<dbReference type="InParanoid" id="G4N0L5"/>
<sequence>MSALIMLFLSYGLYLLAATVCVLSLVALAELVIPGYSPKVLRVALSKVLNIILEHRFPIQTPDGLHSIPSCPYQWPNGQGDDGKFLSGIENSARWRAKHGSVYRIWSGMHPEVVLTEPGQLSAVFKDSDKHTKAPANNSGAYMDRLLGKCVGLISGQEWRRVRGVVEGPFGFHAASSPSSSKGIERIVARHFEELARTGRLRNGLIHPAEDLKMLPFWVVCEALYGRLPDRLVRELNSMAPLREGLFRHVMQGGLARFGWAAWLPTAANAEMDEFQRRWTAFNEAAYEFAKAQQQQPSNNSSPHDKLPPIVDMVDKMRAGHITQEHLLQTLDESLYANLDVTTGSLSWNLVFLAANRDVQVRLRAELQAASDQSPQSKEAYLRSDATLLHACVLESSRLKPLAAFSVPQAAPSARTVEGYVVPAQTSFVVDSYAINIHSDTWAPDNAAYRPERFLGKGGGGSELRYKFWRFGFGPRQCMGKYLADNIIRRTLAHVVLGFELGWADEGEDWSRARDMWITHPDFCIRCTKSTQERMTAETGAGPHTEV</sequence>
<evidence type="ECO:0000313" key="8">
    <source>
        <dbReference type="EMBL" id="EHA53146.1"/>
    </source>
</evidence>
<dbReference type="InterPro" id="IPR001128">
    <property type="entry name" value="Cyt_P450"/>
</dbReference>
<dbReference type="GO" id="GO:0016020">
    <property type="term" value="C:membrane"/>
    <property type="evidence" value="ECO:0000317"/>
    <property type="project" value="PAMGO_MGG"/>
</dbReference>
<dbReference type="PRINTS" id="PR00385">
    <property type="entry name" value="P450"/>
</dbReference>
<dbReference type="GO" id="GO:0016705">
    <property type="term" value="F:oxidoreductase activity, acting on paired donors, with incorporation or reduction of molecular oxygen"/>
    <property type="evidence" value="ECO:0007669"/>
    <property type="project" value="InterPro"/>
</dbReference>
<dbReference type="InterPro" id="IPR017972">
    <property type="entry name" value="Cyt_P450_CS"/>
</dbReference>
<dbReference type="GO" id="GO:0004497">
    <property type="term" value="F:monooxygenase activity"/>
    <property type="evidence" value="ECO:0000317"/>
    <property type="project" value="PAMGO_MGG"/>
</dbReference>
<dbReference type="eggNOG" id="KOG0156">
    <property type="taxonomic scope" value="Eukaryota"/>
</dbReference>
<evidence type="ECO:0000256" key="4">
    <source>
        <dbReference type="ARBA" id="ARBA00023004"/>
    </source>
</evidence>
<dbReference type="OrthoDB" id="2789670at2759"/>